<dbReference type="Gene3D" id="3.30.560.10">
    <property type="entry name" value="Glucose Oxidase, domain 3"/>
    <property type="match status" value="1"/>
</dbReference>
<sequence>MPVVEISDVDRKTFNYIVVGGGTAGLVLAARLSENASVSVLVLEAGEANLDDSLIMRPGQYGHTFGKPSGKGLGGSSAMNFGIWSKPPREDINDWERLGNHGWNWETYEKYCDKAASYVPLESFAQVPKCGGTTWQDPRGIGPLKIAHPKSVPDVDVKLQETFVSLGIPLASAPDRGEPSGTHVALNTVDPEAHTRTYSTTAYLQPNLSRPNLLILTKAYARRVITNTRETLLTATGVEISYGEENIVHVAHANKEVILCAGALKSPQILELSGIGRPEVLSNIGIPVKLPLDGQKICVHPELKLHKELKDDIPDETFDVLRDPEQAKEHAELFTKGEGVSMMGIVNLTFAPLHSVSPRAAELIDNEKRIIEENIKARNYHPGLVDQYRLMLERLDRKEPGWEFLGIPVYLSSLQPPEPGKKYYSILPISNYAFSRGTIHAKSDDPMVDPIFDPHYLEHDIDLQGLVDMVKYVRKLCDTAPYKDVLATEVVPGPEVRTDDEITTWLKKAISTVFHVAGSLSMLPREKGGVVDSELKVYGTANIRVADLSVAPLHFSAHPQATVYIIGEMGAYLFVPCLS</sequence>
<comment type="similarity">
    <text evidence="2 10">Belongs to the GMC oxidoreductase family.</text>
</comment>
<dbReference type="InterPro" id="IPR036188">
    <property type="entry name" value="FAD/NAD-bd_sf"/>
</dbReference>
<feature type="domain" description="Glucose-methanol-choline oxidoreductase N-terminal" evidence="11">
    <location>
        <begin position="70"/>
        <end position="93"/>
    </location>
</feature>
<evidence type="ECO:0000313" key="13">
    <source>
        <dbReference type="EMBL" id="SJL11423.1"/>
    </source>
</evidence>
<dbReference type="PROSITE" id="PS00623">
    <property type="entry name" value="GMC_OXRED_1"/>
    <property type="match status" value="1"/>
</dbReference>
<dbReference type="PANTHER" id="PTHR11552">
    <property type="entry name" value="GLUCOSE-METHANOL-CHOLINE GMC OXIDOREDUCTASE"/>
    <property type="match status" value="1"/>
</dbReference>
<dbReference type="SUPFAM" id="SSF51905">
    <property type="entry name" value="FAD/NAD(P)-binding domain"/>
    <property type="match status" value="1"/>
</dbReference>
<keyword evidence="4" id="KW-0732">Signal</keyword>
<organism evidence="13 14">
    <name type="scientific">Armillaria ostoyae</name>
    <name type="common">Armillaria root rot fungus</name>
    <dbReference type="NCBI Taxonomy" id="47428"/>
    <lineage>
        <taxon>Eukaryota</taxon>
        <taxon>Fungi</taxon>
        <taxon>Dikarya</taxon>
        <taxon>Basidiomycota</taxon>
        <taxon>Agaricomycotina</taxon>
        <taxon>Agaricomycetes</taxon>
        <taxon>Agaricomycetidae</taxon>
        <taxon>Agaricales</taxon>
        <taxon>Marasmiineae</taxon>
        <taxon>Physalacriaceae</taxon>
        <taxon>Armillaria</taxon>
    </lineage>
</organism>
<evidence type="ECO:0000256" key="5">
    <source>
        <dbReference type="ARBA" id="ARBA00022827"/>
    </source>
</evidence>
<dbReference type="SUPFAM" id="SSF54373">
    <property type="entry name" value="FAD-linked reductases, C-terminal domain"/>
    <property type="match status" value="1"/>
</dbReference>
<name>A0A284RRN6_ARMOS</name>
<dbReference type="GO" id="GO:0050660">
    <property type="term" value="F:flavin adenine dinucleotide binding"/>
    <property type="evidence" value="ECO:0007669"/>
    <property type="project" value="InterPro"/>
</dbReference>
<proteinExistence type="inferred from homology"/>
<dbReference type="InterPro" id="IPR012132">
    <property type="entry name" value="GMC_OxRdtase"/>
</dbReference>
<feature type="domain" description="Glucose-methanol-choline oxidoreductase N-terminal" evidence="12">
    <location>
        <begin position="262"/>
        <end position="276"/>
    </location>
</feature>
<dbReference type="Gene3D" id="3.50.50.60">
    <property type="entry name" value="FAD/NAD(P)-binding domain"/>
    <property type="match status" value="2"/>
</dbReference>
<reference evidence="14" key="1">
    <citation type="journal article" date="2017" name="Nat. Ecol. Evol.">
        <title>Genome expansion and lineage-specific genetic innovations in the forest pathogenic fungi Armillaria.</title>
        <authorList>
            <person name="Sipos G."/>
            <person name="Prasanna A.N."/>
            <person name="Walter M.C."/>
            <person name="O'Connor E."/>
            <person name="Balint B."/>
            <person name="Krizsan K."/>
            <person name="Kiss B."/>
            <person name="Hess J."/>
            <person name="Varga T."/>
            <person name="Slot J."/>
            <person name="Riley R."/>
            <person name="Boka B."/>
            <person name="Rigling D."/>
            <person name="Barry K."/>
            <person name="Lee J."/>
            <person name="Mihaltcheva S."/>
            <person name="LaButti K."/>
            <person name="Lipzen A."/>
            <person name="Waldron R."/>
            <person name="Moloney N.M."/>
            <person name="Sperisen C."/>
            <person name="Kredics L."/>
            <person name="Vagvoelgyi C."/>
            <person name="Patrignani A."/>
            <person name="Fitzpatrick D."/>
            <person name="Nagy I."/>
            <person name="Doyle S."/>
            <person name="Anderson J.B."/>
            <person name="Grigoriev I.V."/>
            <person name="Gueldener U."/>
            <person name="Muensterkoetter M."/>
            <person name="Nagy L.G."/>
        </authorList>
    </citation>
    <scope>NUCLEOTIDE SEQUENCE [LARGE SCALE GENOMIC DNA]</scope>
    <source>
        <strain evidence="14">C18/9</strain>
    </source>
</reference>
<dbReference type="Proteomes" id="UP000219338">
    <property type="component" value="Unassembled WGS sequence"/>
</dbReference>
<keyword evidence="7" id="KW-0325">Glycoprotein</keyword>
<evidence type="ECO:0000256" key="9">
    <source>
        <dbReference type="PIRSR" id="PIRSR000137-2"/>
    </source>
</evidence>
<dbReference type="EMBL" id="FUEG01000014">
    <property type="protein sequence ID" value="SJL11423.1"/>
    <property type="molecule type" value="Genomic_DNA"/>
</dbReference>
<evidence type="ECO:0000259" key="11">
    <source>
        <dbReference type="PROSITE" id="PS00623"/>
    </source>
</evidence>
<feature type="active site" description="Proton acceptor" evidence="8">
    <location>
        <position position="558"/>
    </location>
</feature>
<keyword evidence="14" id="KW-1185">Reference proteome</keyword>
<keyword evidence="3 10" id="KW-0285">Flavoprotein</keyword>
<feature type="active site" description="Proton donor" evidence="8">
    <location>
        <position position="515"/>
    </location>
</feature>
<evidence type="ECO:0000256" key="7">
    <source>
        <dbReference type="ARBA" id="ARBA00023180"/>
    </source>
</evidence>
<evidence type="ECO:0000256" key="3">
    <source>
        <dbReference type="ARBA" id="ARBA00022630"/>
    </source>
</evidence>
<dbReference type="OrthoDB" id="269227at2759"/>
<gene>
    <name evidence="13" type="ORF">ARMOST_14826</name>
</gene>
<evidence type="ECO:0000256" key="1">
    <source>
        <dbReference type="ARBA" id="ARBA00001974"/>
    </source>
</evidence>
<comment type="cofactor">
    <cofactor evidence="1 9">
        <name>FAD</name>
        <dbReference type="ChEBI" id="CHEBI:57692"/>
    </cofactor>
</comment>
<dbReference type="OMA" id="NYVGTCK"/>
<dbReference type="InterPro" id="IPR007867">
    <property type="entry name" value="GMC_OxRtase_C"/>
</dbReference>
<feature type="binding site" evidence="9">
    <location>
        <begin position="559"/>
        <end position="560"/>
    </location>
    <ligand>
        <name>FAD</name>
        <dbReference type="ChEBI" id="CHEBI:57692"/>
    </ligand>
</feature>
<dbReference type="PANTHER" id="PTHR11552:SF201">
    <property type="entry name" value="GLUCOSE-METHANOL-CHOLINE OXIDOREDUCTASE N-TERMINAL DOMAIN-CONTAINING PROTEIN"/>
    <property type="match status" value="1"/>
</dbReference>
<dbReference type="InterPro" id="IPR000172">
    <property type="entry name" value="GMC_OxRdtase_N"/>
</dbReference>
<evidence type="ECO:0000256" key="6">
    <source>
        <dbReference type="ARBA" id="ARBA00023002"/>
    </source>
</evidence>
<dbReference type="AlphaFoldDB" id="A0A284RRN6"/>
<evidence type="ECO:0000256" key="2">
    <source>
        <dbReference type="ARBA" id="ARBA00010790"/>
    </source>
</evidence>
<dbReference type="PIRSF" id="PIRSF000137">
    <property type="entry name" value="Alcohol_oxidase"/>
    <property type="match status" value="1"/>
</dbReference>
<evidence type="ECO:0000256" key="8">
    <source>
        <dbReference type="PIRSR" id="PIRSR000137-1"/>
    </source>
</evidence>
<keyword evidence="5 9" id="KW-0274">FAD</keyword>
<dbReference type="GO" id="GO:0016614">
    <property type="term" value="F:oxidoreductase activity, acting on CH-OH group of donors"/>
    <property type="evidence" value="ECO:0007669"/>
    <property type="project" value="InterPro"/>
</dbReference>
<dbReference type="Pfam" id="PF05199">
    <property type="entry name" value="GMC_oxred_C"/>
    <property type="match status" value="1"/>
</dbReference>
<evidence type="ECO:0000256" key="10">
    <source>
        <dbReference type="RuleBase" id="RU003968"/>
    </source>
</evidence>
<accession>A0A284RRN6</accession>
<dbReference type="Pfam" id="PF00732">
    <property type="entry name" value="GMC_oxred_N"/>
    <property type="match status" value="1"/>
</dbReference>
<evidence type="ECO:0000313" key="14">
    <source>
        <dbReference type="Proteomes" id="UP000219338"/>
    </source>
</evidence>
<evidence type="ECO:0000259" key="12">
    <source>
        <dbReference type="PROSITE" id="PS00624"/>
    </source>
</evidence>
<keyword evidence="6" id="KW-0560">Oxidoreductase</keyword>
<evidence type="ECO:0000256" key="4">
    <source>
        <dbReference type="ARBA" id="ARBA00022729"/>
    </source>
</evidence>
<protein>
    <submittedName>
        <fullName evidence="13">Related to Glucose dehydrogenase [acceptor]</fullName>
    </submittedName>
</protein>
<dbReference type="STRING" id="47428.A0A284RRN6"/>
<dbReference type="PROSITE" id="PS00624">
    <property type="entry name" value="GMC_OXRED_2"/>
    <property type="match status" value="1"/>
</dbReference>